<feature type="signal peptide" evidence="1">
    <location>
        <begin position="1"/>
        <end position="18"/>
    </location>
</feature>
<dbReference type="EMBL" id="CP019472">
    <property type="protein sequence ID" value="UQC76759.1"/>
    <property type="molecule type" value="Genomic_DNA"/>
</dbReference>
<keyword evidence="3" id="KW-1185">Reference proteome</keyword>
<evidence type="ECO:0000313" key="3">
    <source>
        <dbReference type="Proteomes" id="UP000830671"/>
    </source>
</evidence>
<protein>
    <recommendedName>
        <fullName evidence="4">Secreted protein</fullName>
    </recommendedName>
</protein>
<dbReference type="KEGG" id="clup:CLUP02_18274"/>
<gene>
    <name evidence="2" type="ORF">CLUP02_18274</name>
</gene>
<feature type="chain" id="PRO_5040490313" description="Secreted protein" evidence="1">
    <location>
        <begin position="19"/>
        <end position="79"/>
    </location>
</feature>
<dbReference type="AlphaFoldDB" id="A0A9Q8SG54"/>
<dbReference type="GeneID" id="73352186"/>
<dbReference type="Proteomes" id="UP000830671">
    <property type="component" value="Chromosome 10"/>
</dbReference>
<name>A0A9Q8SG54_9PEZI</name>
<proteinExistence type="predicted"/>
<reference evidence="2" key="1">
    <citation type="journal article" date="2021" name="Mol. Plant Microbe Interact.">
        <title>Complete Genome Sequence of the Plant-Pathogenic Fungus Colletotrichum lupini.</title>
        <authorList>
            <person name="Baroncelli R."/>
            <person name="Pensec F."/>
            <person name="Da Lio D."/>
            <person name="Boufleur T."/>
            <person name="Vicente I."/>
            <person name="Sarrocco S."/>
            <person name="Picot A."/>
            <person name="Baraldi E."/>
            <person name="Sukno S."/>
            <person name="Thon M."/>
            <person name="Le Floch G."/>
        </authorList>
    </citation>
    <scope>NUCLEOTIDE SEQUENCE</scope>
    <source>
        <strain evidence="2">IMI 504893</strain>
    </source>
</reference>
<keyword evidence="1" id="KW-0732">Signal</keyword>
<sequence length="79" mass="8588">MSSSLRLCVVVIVGVALHKPPTPCQQKEPTATLKLFSPSFQILPADLRKILLSDVSGLGVLGLQNNCLLRFSVRCVRLT</sequence>
<evidence type="ECO:0000256" key="1">
    <source>
        <dbReference type="SAM" id="SignalP"/>
    </source>
</evidence>
<accession>A0A9Q8SG54</accession>
<evidence type="ECO:0000313" key="2">
    <source>
        <dbReference type="EMBL" id="UQC76759.1"/>
    </source>
</evidence>
<evidence type="ECO:0008006" key="4">
    <source>
        <dbReference type="Google" id="ProtNLM"/>
    </source>
</evidence>
<organism evidence="2 3">
    <name type="scientific">Colletotrichum lupini</name>
    <dbReference type="NCBI Taxonomy" id="145971"/>
    <lineage>
        <taxon>Eukaryota</taxon>
        <taxon>Fungi</taxon>
        <taxon>Dikarya</taxon>
        <taxon>Ascomycota</taxon>
        <taxon>Pezizomycotina</taxon>
        <taxon>Sordariomycetes</taxon>
        <taxon>Hypocreomycetidae</taxon>
        <taxon>Glomerellales</taxon>
        <taxon>Glomerellaceae</taxon>
        <taxon>Colletotrichum</taxon>
        <taxon>Colletotrichum acutatum species complex</taxon>
    </lineage>
</organism>
<dbReference type="RefSeq" id="XP_049138400.1">
    <property type="nucleotide sequence ID" value="XM_049297176.1"/>
</dbReference>